<gene>
    <name evidence="1" type="ORF">K488DRAFT_89868</name>
</gene>
<name>A0ACB8Q9A3_9AGAM</name>
<organism evidence="1 2">
    <name type="scientific">Vararia minispora EC-137</name>
    <dbReference type="NCBI Taxonomy" id="1314806"/>
    <lineage>
        <taxon>Eukaryota</taxon>
        <taxon>Fungi</taxon>
        <taxon>Dikarya</taxon>
        <taxon>Basidiomycota</taxon>
        <taxon>Agaricomycotina</taxon>
        <taxon>Agaricomycetes</taxon>
        <taxon>Russulales</taxon>
        <taxon>Lachnocladiaceae</taxon>
        <taxon>Vararia</taxon>
    </lineage>
</organism>
<sequence>MLPAPQPPMRPGVGQRSHTVPRPTISPLKIAPDTTKRRVNRWSELVPPQTALTFVAMYDPSEGLIGFSGSSLLPFDAVSGGAPKPSAFPQDGQSEVLTIDGLGAATPAQSTAAMTSDTALRDMQAMLGAYFRGETHQSSRDALFVEQATPRVSSTLEGMYSERPTQPVASHMLLELVEDALADDSDDESINTNDFVPCTARSSLDSVLGHDSGYGSAGEDTVDARTVLAVCPPRPVVDSFFVDDDSSYNRPNERSAFSVTTTSTSSYIDVKTPSTAEFLRPRTPTPYSQDQWPLLDQITEMEMDSLNVLAYLQPRPKTPNKRFRKASTVPSSPASQRSTKRLWQSISNAALSHSQPASPSDVLARETYNHSWDDGDGKPPSPSRPRLRGVLSKRFLRLKKGANDSRWVVVEIEQRVTQHDLHDDDM</sequence>
<dbReference type="Proteomes" id="UP000814128">
    <property type="component" value="Unassembled WGS sequence"/>
</dbReference>
<evidence type="ECO:0000313" key="1">
    <source>
        <dbReference type="EMBL" id="KAI0028302.1"/>
    </source>
</evidence>
<evidence type="ECO:0000313" key="2">
    <source>
        <dbReference type="Proteomes" id="UP000814128"/>
    </source>
</evidence>
<dbReference type="EMBL" id="MU273766">
    <property type="protein sequence ID" value="KAI0028302.1"/>
    <property type="molecule type" value="Genomic_DNA"/>
</dbReference>
<accession>A0ACB8Q9A3</accession>
<protein>
    <submittedName>
        <fullName evidence="1">Uncharacterized protein</fullName>
    </submittedName>
</protein>
<comment type="caution">
    <text evidence="1">The sequence shown here is derived from an EMBL/GenBank/DDBJ whole genome shotgun (WGS) entry which is preliminary data.</text>
</comment>
<reference evidence="1" key="2">
    <citation type="journal article" date="2022" name="New Phytol.">
        <title>Evolutionary transition to the ectomycorrhizal habit in the genomes of a hyperdiverse lineage of mushroom-forming fungi.</title>
        <authorList>
            <person name="Looney B."/>
            <person name="Miyauchi S."/>
            <person name="Morin E."/>
            <person name="Drula E."/>
            <person name="Courty P.E."/>
            <person name="Kohler A."/>
            <person name="Kuo A."/>
            <person name="LaButti K."/>
            <person name="Pangilinan J."/>
            <person name="Lipzen A."/>
            <person name="Riley R."/>
            <person name="Andreopoulos W."/>
            <person name="He G."/>
            <person name="Johnson J."/>
            <person name="Nolan M."/>
            <person name="Tritt A."/>
            <person name="Barry K.W."/>
            <person name="Grigoriev I.V."/>
            <person name="Nagy L.G."/>
            <person name="Hibbett D."/>
            <person name="Henrissat B."/>
            <person name="Matheny P.B."/>
            <person name="Labbe J."/>
            <person name="Martin F.M."/>
        </authorList>
    </citation>
    <scope>NUCLEOTIDE SEQUENCE</scope>
    <source>
        <strain evidence="1">EC-137</strain>
    </source>
</reference>
<keyword evidence="2" id="KW-1185">Reference proteome</keyword>
<proteinExistence type="predicted"/>
<reference evidence="1" key="1">
    <citation type="submission" date="2021-02" db="EMBL/GenBank/DDBJ databases">
        <authorList>
            <consortium name="DOE Joint Genome Institute"/>
            <person name="Ahrendt S."/>
            <person name="Looney B.P."/>
            <person name="Miyauchi S."/>
            <person name="Morin E."/>
            <person name="Drula E."/>
            <person name="Courty P.E."/>
            <person name="Chicoki N."/>
            <person name="Fauchery L."/>
            <person name="Kohler A."/>
            <person name="Kuo A."/>
            <person name="Labutti K."/>
            <person name="Pangilinan J."/>
            <person name="Lipzen A."/>
            <person name="Riley R."/>
            <person name="Andreopoulos W."/>
            <person name="He G."/>
            <person name="Johnson J."/>
            <person name="Barry K.W."/>
            <person name="Grigoriev I.V."/>
            <person name="Nagy L."/>
            <person name="Hibbett D."/>
            <person name="Henrissat B."/>
            <person name="Matheny P.B."/>
            <person name="Labbe J."/>
            <person name="Martin F."/>
        </authorList>
    </citation>
    <scope>NUCLEOTIDE SEQUENCE</scope>
    <source>
        <strain evidence="1">EC-137</strain>
    </source>
</reference>